<dbReference type="AlphaFoldDB" id="A0AAP0XA11"/>
<dbReference type="EMBL" id="JBBPBK010000001">
    <property type="protein sequence ID" value="KAK9291325.1"/>
    <property type="molecule type" value="Genomic_DNA"/>
</dbReference>
<proteinExistence type="predicted"/>
<name>A0AAP0XA11_LIQFO</name>
<sequence length="279" mass="31262">MHGLLIILKELAKDLVLSFLWIAALVIVQFLTEEEFWLPPNWQIDPIRKDILLELKAERFLITVVEEAGVNLSVNHFSILKDHGRSSDGLATCSGGHHSSQSGGPHGSDDDMDALLATESQVVPGAQVSSAAQLPVSADCDSDQILLRDLVPKAIIARAERLRKRNSKKTAKRKRKLLDDLLPWRKQCFYSKCTAKSKDKKLSRRRKRDFLSSSMIGDFSVSDGGIVNRNRLCIEEAKQTWDTMVRAGIDSLGNDSEILNTLAEMNHQDWDRFESKLGP</sequence>
<accession>A0AAP0XA11</accession>
<comment type="caution">
    <text evidence="2">The sequence shown here is derived from an EMBL/GenBank/DDBJ whole genome shotgun (WGS) entry which is preliminary data.</text>
</comment>
<dbReference type="Proteomes" id="UP001415857">
    <property type="component" value="Unassembled WGS sequence"/>
</dbReference>
<feature type="compositionally biased region" description="Low complexity" evidence="1">
    <location>
        <begin position="94"/>
        <end position="103"/>
    </location>
</feature>
<keyword evidence="3" id="KW-1185">Reference proteome</keyword>
<protein>
    <submittedName>
        <fullName evidence="2">Uncharacterized protein</fullName>
    </submittedName>
</protein>
<gene>
    <name evidence="2" type="ORF">L1049_019270</name>
</gene>
<evidence type="ECO:0000313" key="2">
    <source>
        <dbReference type="EMBL" id="KAK9291325.1"/>
    </source>
</evidence>
<feature type="region of interest" description="Disordered" evidence="1">
    <location>
        <begin position="90"/>
        <end position="111"/>
    </location>
</feature>
<evidence type="ECO:0000313" key="3">
    <source>
        <dbReference type="Proteomes" id="UP001415857"/>
    </source>
</evidence>
<evidence type="ECO:0000256" key="1">
    <source>
        <dbReference type="SAM" id="MobiDB-lite"/>
    </source>
</evidence>
<organism evidence="2 3">
    <name type="scientific">Liquidambar formosana</name>
    <name type="common">Formosan gum</name>
    <dbReference type="NCBI Taxonomy" id="63359"/>
    <lineage>
        <taxon>Eukaryota</taxon>
        <taxon>Viridiplantae</taxon>
        <taxon>Streptophyta</taxon>
        <taxon>Embryophyta</taxon>
        <taxon>Tracheophyta</taxon>
        <taxon>Spermatophyta</taxon>
        <taxon>Magnoliopsida</taxon>
        <taxon>eudicotyledons</taxon>
        <taxon>Gunneridae</taxon>
        <taxon>Pentapetalae</taxon>
        <taxon>Saxifragales</taxon>
        <taxon>Altingiaceae</taxon>
        <taxon>Liquidambar</taxon>
    </lineage>
</organism>
<reference evidence="2 3" key="1">
    <citation type="journal article" date="2024" name="Plant J.">
        <title>Genome sequences and population genomics reveal climatic adaptation and genomic divergence between two closely related sweetgum species.</title>
        <authorList>
            <person name="Xu W.Q."/>
            <person name="Ren C.Q."/>
            <person name="Zhang X.Y."/>
            <person name="Comes H.P."/>
            <person name="Liu X.H."/>
            <person name="Li Y.G."/>
            <person name="Kettle C.J."/>
            <person name="Jalonen R."/>
            <person name="Gaisberger H."/>
            <person name="Ma Y.Z."/>
            <person name="Qiu Y.X."/>
        </authorList>
    </citation>
    <scope>NUCLEOTIDE SEQUENCE [LARGE SCALE GENOMIC DNA]</scope>
    <source>
        <strain evidence="2">Hangzhou</strain>
    </source>
</reference>